<comment type="caution">
    <text evidence="2">The sequence shown here is derived from an EMBL/GenBank/DDBJ whole genome shotgun (WGS) entry which is preliminary data.</text>
</comment>
<feature type="region of interest" description="Disordered" evidence="1">
    <location>
        <begin position="1"/>
        <end position="21"/>
    </location>
</feature>
<dbReference type="GO" id="GO:0031514">
    <property type="term" value="C:motile cilium"/>
    <property type="evidence" value="ECO:0007669"/>
    <property type="project" value="TreeGrafter"/>
</dbReference>
<reference evidence="2 3" key="1">
    <citation type="journal article" date="2024" name="BMC Genomics">
        <title>De novo assembly and annotation of Popillia japonica's genome with initial clues to its potential as an invasive pest.</title>
        <authorList>
            <person name="Cucini C."/>
            <person name="Boschi S."/>
            <person name="Funari R."/>
            <person name="Cardaioli E."/>
            <person name="Iannotti N."/>
            <person name="Marturano G."/>
            <person name="Paoli F."/>
            <person name="Bruttini M."/>
            <person name="Carapelli A."/>
            <person name="Frati F."/>
            <person name="Nardi F."/>
        </authorList>
    </citation>
    <scope>NUCLEOTIDE SEQUENCE [LARGE SCALE GENOMIC DNA]</scope>
    <source>
        <strain evidence="2">DMR45628</strain>
    </source>
</reference>
<evidence type="ECO:0000313" key="2">
    <source>
        <dbReference type="EMBL" id="KAK9745166.1"/>
    </source>
</evidence>
<dbReference type="PANTHER" id="PTHR35249:SF2">
    <property type="entry name" value="DYNEIN REGULATORY COMPLEX SUBUNIT 7"/>
    <property type="match status" value="1"/>
</dbReference>
<dbReference type="Proteomes" id="UP001458880">
    <property type="component" value="Unassembled WGS sequence"/>
</dbReference>
<proteinExistence type="predicted"/>
<dbReference type="GO" id="GO:0030317">
    <property type="term" value="P:flagellated sperm motility"/>
    <property type="evidence" value="ECO:0007669"/>
    <property type="project" value="TreeGrafter"/>
</dbReference>
<sequence>MSDEESIAQSENINPEDNKVDITWDDYSDFLDEPYNNDDLLEIKEGGGEDQYSEEPYREPSQMDTNIYGYSGFLEGEAEDEEGEYPVEEEEEPFISVFDILDAPRDLPEPIDLNLQHLKQIENELGLITLCWPDIKEVTFEGRAHFPESYLKNTDKEKLLLFYAENFRRQFHHKYNNRKPLFLAADNECGQQKMVCTTLRPTTLPHTEIEKWQDCASFVGDHLIYEPLEAPTLIGKYTIIDKHYY</sequence>
<evidence type="ECO:0000313" key="3">
    <source>
        <dbReference type="Proteomes" id="UP001458880"/>
    </source>
</evidence>
<dbReference type="PANTHER" id="PTHR35249">
    <property type="entry name" value="DYNEIN REGULATORY COMPLEX SUBUNIT 7"/>
    <property type="match status" value="1"/>
</dbReference>
<protein>
    <submittedName>
        <fullName evidence="2">Uncharacterized protein</fullName>
    </submittedName>
</protein>
<organism evidence="2 3">
    <name type="scientific">Popillia japonica</name>
    <name type="common">Japanese beetle</name>
    <dbReference type="NCBI Taxonomy" id="7064"/>
    <lineage>
        <taxon>Eukaryota</taxon>
        <taxon>Metazoa</taxon>
        <taxon>Ecdysozoa</taxon>
        <taxon>Arthropoda</taxon>
        <taxon>Hexapoda</taxon>
        <taxon>Insecta</taxon>
        <taxon>Pterygota</taxon>
        <taxon>Neoptera</taxon>
        <taxon>Endopterygota</taxon>
        <taxon>Coleoptera</taxon>
        <taxon>Polyphaga</taxon>
        <taxon>Scarabaeiformia</taxon>
        <taxon>Scarabaeidae</taxon>
        <taxon>Rutelinae</taxon>
        <taxon>Popillia</taxon>
    </lineage>
</organism>
<accession>A0AAW1MG57</accession>
<gene>
    <name evidence="2" type="ORF">QE152_g7150</name>
</gene>
<dbReference type="InterPro" id="IPR033551">
    <property type="entry name" value="DRC7/lobo"/>
</dbReference>
<dbReference type="AlphaFoldDB" id="A0AAW1MG57"/>
<dbReference type="EMBL" id="JASPKY010000051">
    <property type="protein sequence ID" value="KAK9745166.1"/>
    <property type="molecule type" value="Genomic_DNA"/>
</dbReference>
<evidence type="ECO:0000256" key="1">
    <source>
        <dbReference type="SAM" id="MobiDB-lite"/>
    </source>
</evidence>
<name>A0AAW1MG57_POPJA</name>
<keyword evidence="3" id="KW-1185">Reference proteome</keyword>
<feature type="region of interest" description="Disordered" evidence="1">
    <location>
        <begin position="42"/>
        <end position="64"/>
    </location>
</feature>